<evidence type="ECO:0000313" key="1">
    <source>
        <dbReference type="EMBL" id="RSK51419.1"/>
    </source>
</evidence>
<accession>A0A3R9MY65</accession>
<evidence type="ECO:0000313" key="2">
    <source>
        <dbReference type="Proteomes" id="UP000273500"/>
    </source>
</evidence>
<dbReference type="RefSeq" id="WP_125418067.1">
    <property type="nucleotide sequence ID" value="NZ_RWIT01000001.1"/>
</dbReference>
<gene>
    <name evidence="1" type="ORF">EI291_03675</name>
</gene>
<dbReference type="Gene3D" id="1.20.910.10">
    <property type="entry name" value="Heme oxygenase-like"/>
    <property type="match status" value="1"/>
</dbReference>
<comment type="caution">
    <text evidence="1">The sequence shown here is derived from an EMBL/GenBank/DDBJ whole genome shotgun (WGS) entry which is preliminary data.</text>
</comment>
<dbReference type="InterPro" id="IPR016084">
    <property type="entry name" value="Haem_Oase-like_multi-hlx"/>
</dbReference>
<dbReference type="CDD" id="cd19166">
    <property type="entry name" value="HemeO-bac"/>
    <property type="match status" value="1"/>
</dbReference>
<proteinExistence type="predicted"/>
<dbReference type="OrthoDB" id="114943at2"/>
<organism evidence="1 2">
    <name type="scientific">Hymenobacter rigui</name>
    <dbReference type="NCBI Taxonomy" id="334424"/>
    <lineage>
        <taxon>Bacteria</taxon>
        <taxon>Pseudomonadati</taxon>
        <taxon>Bacteroidota</taxon>
        <taxon>Cytophagia</taxon>
        <taxon>Cytophagales</taxon>
        <taxon>Hymenobacteraceae</taxon>
        <taxon>Hymenobacter</taxon>
    </lineage>
</organism>
<dbReference type="SUPFAM" id="SSF48613">
    <property type="entry name" value="Heme oxygenase-like"/>
    <property type="match status" value="1"/>
</dbReference>
<dbReference type="AlphaFoldDB" id="A0A3R9MY65"/>
<dbReference type="Proteomes" id="UP000273500">
    <property type="component" value="Unassembled WGS sequence"/>
</dbReference>
<sequence length="189" mass="20746">MNSSSGPVDILSRLRQETRPYHDVLEANEFNQALGAGTITEEKTARFLAKLYGFVVPFEQAVRAHGSLFGPEWELERRFRSPLLRQDLPAADTLPLAPNLPPLHTWPQLLGALYVLEGSTLGGQVIARQLAKAGIPARAYFSGHAEQTGPLWKAFVHQLAAAATPENADAIVASASLTFQRLHQWIEQA</sequence>
<name>A0A3R9MY65_9BACT</name>
<keyword evidence="2" id="KW-1185">Reference proteome</keyword>
<reference evidence="1 2" key="1">
    <citation type="submission" date="2018-12" db="EMBL/GenBank/DDBJ databases">
        <authorList>
            <person name="Feng G."/>
            <person name="Zhu H."/>
        </authorList>
    </citation>
    <scope>NUCLEOTIDE SEQUENCE [LARGE SCALE GENOMIC DNA]</scope>
    <source>
        <strain evidence="1 2">KCTC 12533</strain>
    </source>
</reference>
<dbReference type="EMBL" id="RWIT01000001">
    <property type="protein sequence ID" value="RSK51419.1"/>
    <property type="molecule type" value="Genomic_DNA"/>
</dbReference>
<protein>
    <submittedName>
        <fullName evidence="1">Biliverdin-producing heme oxygenase</fullName>
    </submittedName>
</protein>